<dbReference type="Proteomes" id="UP001491552">
    <property type="component" value="Unassembled WGS sequence"/>
</dbReference>
<feature type="transmembrane region" description="Helical" evidence="2">
    <location>
        <begin position="32"/>
        <end position="54"/>
    </location>
</feature>
<proteinExistence type="predicted"/>
<dbReference type="EMBL" id="JBBMFF010000095">
    <property type="protein sequence ID" value="MEQ2509971.1"/>
    <property type="molecule type" value="Genomic_DNA"/>
</dbReference>
<accession>A0ABV1G3J1</accession>
<organism evidence="3 4">
    <name type="scientific">Faecousia intestinalis</name>
    <dbReference type="NCBI Taxonomy" id="3133167"/>
    <lineage>
        <taxon>Bacteria</taxon>
        <taxon>Bacillati</taxon>
        <taxon>Bacillota</taxon>
        <taxon>Clostridia</taxon>
        <taxon>Eubacteriales</taxon>
        <taxon>Oscillospiraceae</taxon>
        <taxon>Faecousia</taxon>
    </lineage>
</organism>
<keyword evidence="4" id="KW-1185">Reference proteome</keyword>
<feature type="region of interest" description="Disordered" evidence="1">
    <location>
        <begin position="61"/>
        <end position="81"/>
    </location>
</feature>
<keyword evidence="2" id="KW-0472">Membrane</keyword>
<feature type="compositionally biased region" description="Polar residues" evidence="1">
    <location>
        <begin position="65"/>
        <end position="81"/>
    </location>
</feature>
<evidence type="ECO:0000256" key="2">
    <source>
        <dbReference type="SAM" id="Phobius"/>
    </source>
</evidence>
<dbReference type="RefSeq" id="WP_349134679.1">
    <property type="nucleotide sequence ID" value="NZ_JBBMFF010000095.1"/>
</dbReference>
<keyword evidence="2" id="KW-0812">Transmembrane</keyword>
<evidence type="ECO:0008006" key="5">
    <source>
        <dbReference type="Google" id="ProtNLM"/>
    </source>
</evidence>
<protein>
    <recommendedName>
        <fullName evidence="5">DUF4367 domain-containing protein</fullName>
    </recommendedName>
</protein>
<evidence type="ECO:0000313" key="3">
    <source>
        <dbReference type="EMBL" id="MEQ2509971.1"/>
    </source>
</evidence>
<name>A0ABV1G3J1_9FIRM</name>
<gene>
    <name evidence="3" type="ORF">WMO66_01685</name>
</gene>
<keyword evidence="2" id="KW-1133">Transmembrane helix</keyword>
<comment type="caution">
    <text evidence="3">The sequence shown here is derived from an EMBL/GenBank/DDBJ whole genome shotgun (WGS) entry which is preliminary data.</text>
</comment>
<sequence length="336" mass="36102">MKQDDRFFRLMHAVDDDLLEEAMQPVRRRRHVWIPLAAAACLCIAAALAAVPLLRAPARQDVQPDGTQKQSGTSATEAAVPSSVTTDAKAIMDLGYTLAVPADSQDVVYSLVPTDSDIPMAQVCYVSSGIRYTARSLKTDSAADLTGSSANWTQELSWSDAGLAMDLRTDGEESWVGWYAGSTGTQWALGAEDSAQSVLHSACGILKTLGYDVVVAPEDAENVTYSVLEIDGQTVAETAFTLDGISYRWHVGTGDSEDPERLVDLSGSERVYPHTVETTIRWCRAELSDDPGNAGCKLIWIDIAPGLAYSLETDGTVPPEALQELAESLFVPAQGE</sequence>
<evidence type="ECO:0000313" key="4">
    <source>
        <dbReference type="Proteomes" id="UP001491552"/>
    </source>
</evidence>
<reference evidence="3 4" key="1">
    <citation type="submission" date="2024-03" db="EMBL/GenBank/DDBJ databases">
        <title>Human intestinal bacterial collection.</title>
        <authorList>
            <person name="Pauvert C."/>
            <person name="Hitch T.C.A."/>
            <person name="Clavel T."/>
        </authorList>
    </citation>
    <scope>NUCLEOTIDE SEQUENCE [LARGE SCALE GENOMIC DNA]</scope>
    <source>
        <strain evidence="3 4">CLA-AA-H192</strain>
    </source>
</reference>
<evidence type="ECO:0000256" key="1">
    <source>
        <dbReference type="SAM" id="MobiDB-lite"/>
    </source>
</evidence>